<feature type="binding site" evidence="2">
    <location>
        <begin position="44"/>
        <end position="46"/>
    </location>
    <ligand>
        <name>substrate</name>
    </ligand>
</feature>
<dbReference type="AlphaFoldDB" id="A0A8J8CGG3"/>
<protein>
    <recommendedName>
        <fullName evidence="2">Putative methylthioribose-1-phosphate isomerase</fullName>
        <shortName evidence="2">M1Pi</shortName>
        <shortName evidence="2">MTR-1-P isomerase</shortName>
        <ecNumber evidence="2">5.3.1.23</ecNumber>
    </recommendedName>
    <alternativeName>
        <fullName evidence="2">MTNA-like protein</fullName>
        <shortName evidence="2">aMTNA</shortName>
    </alternativeName>
    <alternativeName>
        <fullName evidence="2">S-methyl-5-thioribose-1-phosphate isomerase</fullName>
    </alternativeName>
</protein>
<name>A0A8J8CGG3_9ARCH</name>
<dbReference type="GO" id="GO:0019509">
    <property type="term" value="P:L-methionine salvage from methylthioadenosine"/>
    <property type="evidence" value="ECO:0007669"/>
    <property type="project" value="UniProtKB-UniRule"/>
</dbReference>
<dbReference type="InterPro" id="IPR005251">
    <property type="entry name" value="IF-M1Pi"/>
</dbReference>
<dbReference type="Proteomes" id="UP000716004">
    <property type="component" value="Unassembled WGS sequence"/>
</dbReference>
<dbReference type="EC" id="5.3.1.23" evidence="2"/>
<dbReference type="Gene3D" id="3.40.50.10470">
    <property type="entry name" value="Translation initiation factor eif-2b, domain 2"/>
    <property type="match status" value="1"/>
</dbReference>
<comment type="catalytic activity">
    <reaction evidence="2">
        <text>5-(methylsulfanyl)-alpha-D-ribose 1-phosphate = 5-(methylsulfanyl)-D-ribulose 1-phosphate</text>
        <dbReference type="Rhea" id="RHEA:19989"/>
        <dbReference type="ChEBI" id="CHEBI:58533"/>
        <dbReference type="ChEBI" id="CHEBI:58548"/>
        <dbReference type="EC" id="5.3.1.23"/>
    </reaction>
</comment>
<dbReference type="SUPFAM" id="SSF100950">
    <property type="entry name" value="NagB/RpiA/CoA transferase-like"/>
    <property type="match status" value="1"/>
</dbReference>
<dbReference type="EMBL" id="JAGVSJ010000038">
    <property type="protein sequence ID" value="MBX8632592.1"/>
    <property type="molecule type" value="Genomic_DNA"/>
</dbReference>
<feature type="binding site" evidence="2">
    <location>
        <position position="78"/>
    </location>
    <ligand>
        <name>substrate</name>
    </ligand>
</feature>
<organism evidence="3 4">
    <name type="scientific">Candidatus Sysuiplasma superficiale</name>
    <dbReference type="NCBI Taxonomy" id="2823368"/>
    <lineage>
        <taxon>Archaea</taxon>
        <taxon>Methanobacteriati</taxon>
        <taxon>Thermoplasmatota</taxon>
        <taxon>Thermoplasmata</taxon>
        <taxon>Candidatus Sysuiplasmatales</taxon>
        <taxon>Candidatus Sysuiplasmataceae</taxon>
        <taxon>Candidatus Sysuiplasma</taxon>
    </lineage>
</organism>
<sequence length="328" mass="35448">MPALWYENGEVHFIDQRLLPSQFSIYSTRTCAGVAHAIREMIVRGAPAIGVAAAYGMALAMLGNEDVEESAELLISTRPTAHDLSYAVRWMKEAGRGIGPAEAARRYASQIVERCRMIGEFGNTLIRSGDVILTHCNAGALATVDYGTALSPIRAAHRDGKGIFVYVDETRPWLQGSRLTAWELTNESIPHAIIADNAAGYFLRKEVKCVIVGADRIASNGDFANKIGTYEKAVVARENGVPFYVAAPVSTFDFSIGSGSEIRIEERSPEEITTIRGQRIAGDGEKARNPVFDVTPSKFVTAFITEAGILKAGEIGALKGARENGALR</sequence>
<keyword evidence="1 2" id="KW-0413">Isomerase</keyword>
<dbReference type="FunFam" id="3.40.50.10470:FF:000006">
    <property type="entry name" value="Methylthioribose-1-phosphate isomerase"/>
    <property type="match status" value="1"/>
</dbReference>
<dbReference type="GO" id="GO:0046523">
    <property type="term" value="F:S-methyl-5-thioribose-1-phosphate isomerase activity"/>
    <property type="evidence" value="ECO:0007669"/>
    <property type="project" value="UniProtKB-UniRule"/>
</dbReference>
<dbReference type="NCBIfam" id="TIGR00512">
    <property type="entry name" value="salvage_mtnA"/>
    <property type="match status" value="1"/>
</dbReference>
<reference evidence="3" key="1">
    <citation type="submission" date="2021-04" db="EMBL/GenBank/DDBJ databases">
        <title>Genomic insights into ecological role and evolution of a novel Thermoplasmata order Candidatus Sysuiplasmatales.</title>
        <authorList>
            <person name="Yuan Y."/>
        </authorList>
    </citation>
    <scope>NUCLEOTIDE SEQUENCE</scope>
    <source>
        <strain evidence="3">YP2-bin.285</strain>
    </source>
</reference>
<proteinExistence type="inferred from homology"/>
<comment type="caution">
    <text evidence="3">The sequence shown here is derived from an EMBL/GenBank/DDBJ whole genome shotgun (WGS) entry which is preliminary data.</text>
</comment>
<dbReference type="InterPro" id="IPR027363">
    <property type="entry name" value="M1Pi_N"/>
</dbReference>
<evidence type="ECO:0000313" key="3">
    <source>
        <dbReference type="EMBL" id="MBX8632592.1"/>
    </source>
</evidence>
<feature type="active site" description="Proton donor" evidence="2">
    <location>
        <position position="215"/>
    </location>
</feature>
<gene>
    <name evidence="3" type="primary">mtnA</name>
    <name evidence="3" type="ORF">J9259_08800</name>
</gene>
<evidence type="ECO:0000313" key="4">
    <source>
        <dbReference type="Proteomes" id="UP000716004"/>
    </source>
</evidence>
<dbReference type="Gene3D" id="1.20.120.420">
    <property type="entry name" value="translation initiation factor eif-2b, domain 1"/>
    <property type="match status" value="1"/>
</dbReference>
<dbReference type="PANTHER" id="PTHR43475">
    <property type="entry name" value="METHYLTHIORIBOSE-1-PHOSPHATE ISOMERASE"/>
    <property type="match status" value="1"/>
</dbReference>
<evidence type="ECO:0000256" key="2">
    <source>
        <dbReference type="HAMAP-Rule" id="MF_01678"/>
    </source>
</evidence>
<dbReference type="InterPro" id="IPR011559">
    <property type="entry name" value="Initiation_fac_2B_a/b/d"/>
</dbReference>
<dbReference type="HAMAP" id="MF_01678">
    <property type="entry name" value="Salvage_MtnA"/>
    <property type="match status" value="1"/>
</dbReference>
<dbReference type="NCBIfam" id="NF004326">
    <property type="entry name" value="PRK05720.1"/>
    <property type="match status" value="1"/>
</dbReference>
<comment type="similarity">
    <text evidence="2">Belongs to the EIF-2B alpha/beta/delta subunits family. MtnA subfamily.</text>
</comment>
<dbReference type="NCBIfam" id="TIGR00524">
    <property type="entry name" value="eIF-2B_rel"/>
    <property type="match status" value="1"/>
</dbReference>
<accession>A0A8J8CGG3</accession>
<keyword evidence="2" id="KW-0028">Amino-acid biosynthesis</keyword>
<keyword evidence="2" id="KW-0486">Methionine biosynthesis</keyword>
<dbReference type="InterPro" id="IPR037171">
    <property type="entry name" value="NagB/RpiA_transferase-like"/>
</dbReference>
<dbReference type="InterPro" id="IPR042529">
    <property type="entry name" value="IF_2B-like_C"/>
</dbReference>
<dbReference type="PANTHER" id="PTHR43475:SF1">
    <property type="entry name" value="METHYLTHIORIBOSE-1-PHOSPHATE ISOMERASE"/>
    <property type="match status" value="1"/>
</dbReference>
<feature type="binding site" evidence="2">
    <location>
        <position position="175"/>
    </location>
    <ligand>
        <name>substrate</name>
    </ligand>
</feature>
<dbReference type="InterPro" id="IPR000649">
    <property type="entry name" value="IF-2B-related"/>
</dbReference>
<feature type="site" description="Transition state stabilizer" evidence="2">
    <location>
        <position position="136"/>
    </location>
</feature>
<dbReference type="Pfam" id="PF01008">
    <property type="entry name" value="IF-2B"/>
    <property type="match status" value="1"/>
</dbReference>
<feature type="binding site" evidence="2">
    <location>
        <begin position="225"/>
        <end position="226"/>
    </location>
    <ligand>
        <name>substrate</name>
    </ligand>
</feature>
<evidence type="ECO:0000256" key="1">
    <source>
        <dbReference type="ARBA" id="ARBA00023235"/>
    </source>
</evidence>
<comment type="function">
    <text evidence="2">Catalyzes the interconversion of methylthioribose-1-phosphate (MTR-1-P) into methylthioribulose-1-phosphate (MTRu-1-P).</text>
</comment>